<organism evidence="1 2">
    <name type="scientific">Phakopsora pachyrhizi</name>
    <name type="common">Asian soybean rust disease fungus</name>
    <dbReference type="NCBI Taxonomy" id="170000"/>
    <lineage>
        <taxon>Eukaryota</taxon>
        <taxon>Fungi</taxon>
        <taxon>Dikarya</taxon>
        <taxon>Basidiomycota</taxon>
        <taxon>Pucciniomycotina</taxon>
        <taxon>Pucciniomycetes</taxon>
        <taxon>Pucciniales</taxon>
        <taxon>Phakopsoraceae</taxon>
        <taxon>Phakopsora</taxon>
    </lineage>
</organism>
<sequence length="226" mass="26121">MLKAYDNQHSLECHSKFRLDKGEILNRSISLKLLSRGLTISNIVLKSSIRDPENHSENLLLFERDIVPSPIDFNYELSEGAVLEVQDRIGRQFLNTVVGRYANRLPAGKSTLKLSDRSLDLDLDENGEIWNKALEMGEGETGNDGFDLKDFRQVGADSEIVKRFEEETRKSFKEKFENINRSRKSFREEIDEDNCHDKKVSYFYLKSPAGHQGFSSRLERLRILTF</sequence>
<proteinExistence type="predicted"/>
<evidence type="ECO:0000313" key="1">
    <source>
        <dbReference type="EMBL" id="CAH7674632.1"/>
    </source>
</evidence>
<dbReference type="InterPro" id="IPR014718">
    <property type="entry name" value="GH-type_carb-bd"/>
</dbReference>
<gene>
    <name evidence="1" type="ORF">PPACK8108_LOCUS9543</name>
</gene>
<dbReference type="Proteomes" id="UP001153365">
    <property type="component" value="Unassembled WGS sequence"/>
</dbReference>
<comment type="caution">
    <text evidence="1">The sequence shown here is derived from an EMBL/GenBank/DDBJ whole genome shotgun (WGS) entry which is preliminary data.</text>
</comment>
<dbReference type="GO" id="GO:0030246">
    <property type="term" value="F:carbohydrate binding"/>
    <property type="evidence" value="ECO:0007669"/>
    <property type="project" value="InterPro"/>
</dbReference>
<reference evidence="1" key="1">
    <citation type="submission" date="2022-06" db="EMBL/GenBank/DDBJ databases">
        <authorList>
            <consortium name="SYNGENTA / RWTH Aachen University"/>
        </authorList>
    </citation>
    <scope>NUCLEOTIDE SEQUENCE</scope>
</reference>
<evidence type="ECO:0000313" key="2">
    <source>
        <dbReference type="Proteomes" id="UP001153365"/>
    </source>
</evidence>
<keyword evidence="2" id="KW-1185">Reference proteome</keyword>
<accession>A0AAV0AWN3</accession>
<dbReference type="EMBL" id="CALTRL010002077">
    <property type="protein sequence ID" value="CAH7674632.1"/>
    <property type="molecule type" value="Genomic_DNA"/>
</dbReference>
<dbReference type="AlphaFoldDB" id="A0AAV0AWN3"/>
<name>A0AAV0AWN3_PHAPC</name>
<protein>
    <submittedName>
        <fullName evidence="1">Uncharacterized protein</fullName>
    </submittedName>
</protein>
<dbReference type="Gene3D" id="2.70.98.10">
    <property type="match status" value="1"/>
</dbReference>